<organism evidence="1">
    <name type="scientific">Eucampia antarctica</name>
    <dbReference type="NCBI Taxonomy" id="49252"/>
    <lineage>
        <taxon>Eukaryota</taxon>
        <taxon>Sar</taxon>
        <taxon>Stramenopiles</taxon>
        <taxon>Ochrophyta</taxon>
        <taxon>Bacillariophyta</taxon>
        <taxon>Mediophyceae</taxon>
        <taxon>Biddulphiophycidae</taxon>
        <taxon>Hemiaulales</taxon>
        <taxon>Hemiaulaceae</taxon>
        <taxon>Eucampia</taxon>
    </lineage>
</organism>
<proteinExistence type="predicted"/>
<accession>A0A7S2R7V8</accession>
<gene>
    <name evidence="1" type="ORF">EANT1437_LOCUS4732</name>
</gene>
<evidence type="ECO:0000313" key="1">
    <source>
        <dbReference type="EMBL" id="CAD9663040.1"/>
    </source>
</evidence>
<dbReference type="EMBL" id="HBHI01009181">
    <property type="protein sequence ID" value="CAD9663040.1"/>
    <property type="molecule type" value="Transcribed_RNA"/>
</dbReference>
<sequence length="99" mass="11205">MVETAQYSSFHVVSKPRNIFDALGVFRGHFSTSTNLVLAWAFLTITVDASLPPFAFATGTEVFVMWFSKDLPVSDSVSLLPSSFSNEGFWDENWRRFLM</sequence>
<protein>
    <submittedName>
        <fullName evidence="1">Uncharacterized protein</fullName>
    </submittedName>
</protein>
<reference evidence="1" key="1">
    <citation type="submission" date="2021-01" db="EMBL/GenBank/DDBJ databases">
        <authorList>
            <person name="Corre E."/>
            <person name="Pelletier E."/>
            <person name="Niang G."/>
            <person name="Scheremetjew M."/>
            <person name="Finn R."/>
            <person name="Kale V."/>
            <person name="Holt S."/>
            <person name="Cochrane G."/>
            <person name="Meng A."/>
            <person name="Brown T."/>
            <person name="Cohen L."/>
        </authorList>
    </citation>
    <scope>NUCLEOTIDE SEQUENCE</scope>
    <source>
        <strain evidence="1">CCMP1452</strain>
    </source>
</reference>
<name>A0A7S2R7V8_9STRA</name>
<dbReference type="AlphaFoldDB" id="A0A7S2R7V8"/>